<keyword evidence="4" id="KW-1185">Reference proteome</keyword>
<name>A0A5A9XGH0_9BACT</name>
<gene>
    <name evidence="3" type="ORF">ET418_08860</name>
</gene>
<feature type="domain" description="Cupin type-2" evidence="2">
    <location>
        <begin position="61"/>
        <end position="128"/>
    </location>
</feature>
<accession>A0A5A9XGH0</accession>
<dbReference type="EMBL" id="SRSD01000004">
    <property type="protein sequence ID" value="KAA0892292.1"/>
    <property type="molecule type" value="Genomic_DNA"/>
</dbReference>
<reference evidence="3 4" key="1">
    <citation type="submission" date="2019-04" db="EMBL/GenBank/DDBJ databases">
        <title>Geobacter ruber sp. nov., ferric-reducing bacteria isolated from paddy soil.</title>
        <authorList>
            <person name="Xu Z."/>
            <person name="Masuda Y."/>
            <person name="Itoh H."/>
            <person name="Senoo K."/>
        </authorList>
    </citation>
    <scope>NUCLEOTIDE SEQUENCE [LARGE SCALE GENOMIC DNA]</scope>
    <source>
        <strain evidence="3 4">Red88</strain>
    </source>
</reference>
<sequence length="150" mass="16144">MKTRFVTIILIALWGTAVAGTCRADDYAGVTSRKLLTTSTASNGQKISYLATDQPEVTALVVELPPGGETGWHLHTAPVYAYVLSGSLDVEMADGRSYVFRQGDAIVGVQNLAQNVRTVGNGPARLVVFSTGEQDRPNVVKVERPKRVLE</sequence>
<dbReference type="SUPFAM" id="SSF51182">
    <property type="entry name" value="RmlC-like cupins"/>
    <property type="match status" value="1"/>
</dbReference>
<dbReference type="Gene3D" id="2.60.120.10">
    <property type="entry name" value="Jelly Rolls"/>
    <property type="match status" value="1"/>
</dbReference>
<dbReference type="InterPro" id="IPR011051">
    <property type="entry name" value="RmlC_Cupin_sf"/>
</dbReference>
<protein>
    <submittedName>
        <fullName evidence="3">Cupin domain-containing protein</fullName>
    </submittedName>
</protein>
<feature type="chain" id="PRO_5023085181" evidence="1">
    <location>
        <begin position="20"/>
        <end position="150"/>
    </location>
</feature>
<comment type="caution">
    <text evidence="3">The sequence shown here is derived from an EMBL/GenBank/DDBJ whole genome shotgun (WGS) entry which is preliminary data.</text>
</comment>
<dbReference type="Proteomes" id="UP000324298">
    <property type="component" value="Unassembled WGS sequence"/>
</dbReference>
<evidence type="ECO:0000256" key="1">
    <source>
        <dbReference type="SAM" id="SignalP"/>
    </source>
</evidence>
<dbReference type="Pfam" id="PF07883">
    <property type="entry name" value="Cupin_2"/>
    <property type="match status" value="1"/>
</dbReference>
<evidence type="ECO:0000313" key="4">
    <source>
        <dbReference type="Proteomes" id="UP000324298"/>
    </source>
</evidence>
<proteinExistence type="predicted"/>
<evidence type="ECO:0000259" key="2">
    <source>
        <dbReference type="Pfam" id="PF07883"/>
    </source>
</evidence>
<dbReference type="RefSeq" id="WP_149307230.1">
    <property type="nucleotide sequence ID" value="NZ_SRSD01000004.1"/>
</dbReference>
<dbReference type="InterPro" id="IPR014710">
    <property type="entry name" value="RmlC-like_jellyroll"/>
</dbReference>
<organism evidence="3 4">
    <name type="scientific">Oryzomonas rubra</name>
    <dbReference type="NCBI Taxonomy" id="2509454"/>
    <lineage>
        <taxon>Bacteria</taxon>
        <taxon>Pseudomonadati</taxon>
        <taxon>Thermodesulfobacteriota</taxon>
        <taxon>Desulfuromonadia</taxon>
        <taxon>Geobacterales</taxon>
        <taxon>Geobacteraceae</taxon>
        <taxon>Oryzomonas</taxon>
    </lineage>
</organism>
<dbReference type="InterPro" id="IPR013096">
    <property type="entry name" value="Cupin_2"/>
</dbReference>
<dbReference type="AlphaFoldDB" id="A0A5A9XGH0"/>
<dbReference type="CDD" id="cd02236">
    <property type="entry name" value="cupin_CV2614-like"/>
    <property type="match status" value="1"/>
</dbReference>
<keyword evidence="1" id="KW-0732">Signal</keyword>
<feature type="signal peptide" evidence="1">
    <location>
        <begin position="1"/>
        <end position="19"/>
    </location>
</feature>
<dbReference type="OrthoDB" id="287220at2"/>
<evidence type="ECO:0000313" key="3">
    <source>
        <dbReference type="EMBL" id="KAA0892292.1"/>
    </source>
</evidence>